<keyword evidence="1" id="KW-1133">Transmembrane helix</keyword>
<protein>
    <submittedName>
        <fullName evidence="2">Uncharacterized protein</fullName>
    </submittedName>
</protein>
<evidence type="ECO:0000256" key="1">
    <source>
        <dbReference type="SAM" id="Phobius"/>
    </source>
</evidence>
<keyword evidence="1" id="KW-0812">Transmembrane</keyword>
<reference evidence="2" key="1">
    <citation type="submission" date="2014-09" db="EMBL/GenBank/DDBJ databases">
        <authorList>
            <person name="Magalhaes I.L.F."/>
            <person name="Oliveira U."/>
            <person name="Santos F.R."/>
            <person name="Vidigal T.H.D.A."/>
            <person name="Brescovit A.D."/>
            <person name="Santos A.J."/>
        </authorList>
    </citation>
    <scope>NUCLEOTIDE SEQUENCE</scope>
    <source>
        <tissue evidence="2">Shoot tissue taken approximately 20 cm above the soil surface</tissue>
    </source>
</reference>
<feature type="transmembrane region" description="Helical" evidence="1">
    <location>
        <begin position="15"/>
        <end position="40"/>
    </location>
</feature>
<proteinExistence type="predicted"/>
<reference evidence="2" key="2">
    <citation type="journal article" date="2015" name="Data Brief">
        <title>Shoot transcriptome of the giant reed, Arundo donax.</title>
        <authorList>
            <person name="Barrero R.A."/>
            <person name="Guerrero F.D."/>
            <person name="Moolhuijzen P."/>
            <person name="Goolsby J.A."/>
            <person name="Tidwell J."/>
            <person name="Bellgard S.E."/>
            <person name="Bellgard M.I."/>
        </authorList>
    </citation>
    <scope>NUCLEOTIDE SEQUENCE</scope>
    <source>
        <tissue evidence="2">Shoot tissue taken approximately 20 cm above the soil surface</tissue>
    </source>
</reference>
<organism evidence="2">
    <name type="scientific">Arundo donax</name>
    <name type="common">Giant reed</name>
    <name type="synonym">Donax arundinaceus</name>
    <dbReference type="NCBI Taxonomy" id="35708"/>
    <lineage>
        <taxon>Eukaryota</taxon>
        <taxon>Viridiplantae</taxon>
        <taxon>Streptophyta</taxon>
        <taxon>Embryophyta</taxon>
        <taxon>Tracheophyta</taxon>
        <taxon>Spermatophyta</taxon>
        <taxon>Magnoliopsida</taxon>
        <taxon>Liliopsida</taxon>
        <taxon>Poales</taxon>
        <taxon>Poaceae</taxon>
        <taxon>PACMAD clade</taxon>
        <taxon>Arundinoideae</taxon>
        <taxon>Arundineae</taxon>
        <taxon>Arundo</taxon>
    </lineage>
</organism>
<dbReference type="AlphaFoldDB" id="A0A0A8ZC32"/>
<sequence>MAAVAPATGRILNNILLLCSLPGLLAYFFEIFFGFLGGFFSRALGLVPSLQAIR</sequence>
<keyword evidence="1" id="KW-0472">Membrane</keyword>
<name>A0A0A8ZC32_ARUDO</name>
<accession>A0A0A8ZC32</accession>
<dbReference type="EMBL" id="GBRH01262672">
    <property type="protein sequence ID" value="JAD35223.1"/>
    <property type="molecule type" value="Transcribed_RNA"/>
</dbReference>
<evidence type="ECO:0000313" key="2">
    <source>
        <dbReference type="EMBL" id="JAD35223.1"/>
    </source>
</evidence>